<protein>
    <submittedName>
        <fullName evidence="1">Uncharacterized protein</fullName>
    </submittedName>
</protein>
<dbReference type="EMBL" id="GGEC01062285">
    <property type="protein sequence ID" value="MBX42769.1"/>
    <property type="molecule type" value="Transcribed_RNA"/>
</dbReference>
<reference evidence="1" key="1">
    <citation type="submission" date="2018-02" db="EMBL/GenBank/DDBJ databases">
        <title>Rhizophora mucronata_Transcriptome.</title>
        <authorList>
            <person name="Meera S.P."/>
            <person name="Sreeshan A."/>
            <person name="Augustine A."/>
        </authorList>
    </citation>
    <scope>NUCLEOTIDE SEQUENCE</scope>
    <source>
        <tissue evidence="1">Leaf</tissue>
    </source>
</reference>
<proteinExistence type="predicted"/>
<organism evidence="1">
    <name type="scientific">Rhizophora mucronata</name>
    <name type="common">Asiatic mangrove</name>
    <dbReference type="NCBI Taxonomy" id="61149"/>
    <lineage>
        <taxon>Eukaryota</taxon>
        <taxon>Viridiplantae</taxon>
        <taxon>Streptophyta</taxon>
        <taxon>Embryophyta</taxon>
        <taxon>Tracheophyta</taxon>
        <taxon>Spermatophyta</taxon>
        <taxon>Magnoliopsida</taxon>
        <taxon>eudicotyledons</taxon>
        <taxon>Gunneridae</taxon>
        <taxon>Pentapetalae</taxon>
        <taxon>rosids</taxon>
        <taxon>fabids</taxon>
        <taxon>Malpighiales</taxon>
        <taxon>Rhizophoraceae</taxon>
        <taxon>Rhizophora</taxon>
    </lineage>
</organism>
<sequence length="16" mass="1939">MSQSKLVDKHIKLQQR</sequence>
<accession>A0A2P2NJV8</accession>
<evidence type="ECO:0000313" key="1">
    <source>
        <dbReference type="EMBL" id="MBX42769.1"/>
    </source>
</evidence>
<dbReference type="AlphaFoldDB" id="A0A2P2NJV8"/>
<name>A0A2P2NJV8_RHIMU</name>